<evidence type="ECO:0000313" key="11">
    <source>
        <dbReference type="Proteomes" id="UP000034680"/>
    </source>
</evidence>
<dbReference type="InterPro" id="IPR002938">
    <property type="entry name" value="FAD-bd"/>
</dbReference>
<sequence length="822" mass="88819">MSGGSDFRAIIAGASIAGLSLALALERSGVDFVVLEAHGSVAPQVGASIAVLPSGARVLDQLGCYADVAALVGCPTDNFIIRDAGGAKMIHIEDLEEHLVQRHGYPFIFLERRMVIDVLYRHIRQKDKVLTSRRVVGFDSDEHGVSVECQDGSVHRGSILIGADGIRSTVGRQISQLSGSPKKVQYRCLFGISDRVPGIAEDTMHHVTNYSSSLFASSGPNDRTYWCLFHNLGDTYYGDELPPYGREEEAETVRVHGPDAVTETVRFSDLYERRIASVSTPLHEGVLDKCILRLTNTKFNPIMGLGGMSALETTATLTNNLVALLKSSPKPTRAEIESVFARTQDSRRPRAKALVDASMLTQHRFAMETPWLRFMNRYFFPAQGPRSALRLLCEAFPGAPGLDAAAAATQEEAPKGRGGAGPAWLPSQPKSRALPYEDELLRAPAPRAAFVVLATTAALVGLGFLGVHLLLYTPLANGTFRLVDEAVWQRSVEVPGKGVVELRAVFGSGGFLSGLDELLTTLVAVFLPLVAEDVTSVSSLERKLHAGYFLVAVFLPIIAVMLVEGGRKRNTWSPSIWLALAQLLGLGLIMPLYVLAFFYSSSKTAYWMPAERFVPERFSRAALPALALGFLAPSALMAAPMVSSGAQEYAQQIIAFWQVTPVLTSWLAQAIARCLDGSAAGGRRRPLEDYAGLDVAHLNRLYGAVFFVAASTHAAAMLAVVWVVRLSVGGIFLPSQTAGPVASVVEGVSIFIKYDLLLTVASTIVLCVINFMEMKRLGLVEGSTLKRVCWLVAGCVAVGPGATLVALWKWRERKTARPDLKG</sequence>
<feature type="chain" id="PRO_5002545035" evidence="8">
    <location>
        <begin position="23"/>
        <end position="822"/>
    </location>
</feature>
<reference evidence="10 11" key="2">
    <citation type="submission" date="2015-05" db="EMBL/GenBank/DDBJ databases">
        <authorList>
            <person name="Morales-Cruz A."/>
            <person name="Amrine K.C."/>
            <person name="Cantu D."/>
        </authorList>
    </citation>
    <scope>NUCLEOTIDE SEQUENCE [LARGE SCALE GENOMIC DNA]</scope>
    <source>
        <strain evidence="10">DA912</strain>
    </source>
</reference>
<name>A0A0G2HII8_9PEZI</name>
<feature type="transmembrane region" description="Helical" evidence="7">
    <location>
        <begin position="654"/>
        <end position="675"/>
    </location>
</feature>
<feature type="transmembrane region" description="Helical" evidence="7">
    <location>
        <begin position="546"/>
        <end position="563"/>
    </location>
</feature>
<evidence type="ECO:0000256" key="5">
    <source>
        <dbReference type="ARBA" id="ARBA00023002"/>
    </source>
</evidence>
<dbReference type="SUPFAM" id="SSF51905">
    <property type="entry name" value="FAD/NAD(P)-binding domain"/>
    <property type="match status" value="1"/>
</dbReference>
<evidence type="ECO:0000256" key="7">
    <source>
        <dbReference type="SAM" id="Phobius"/>
    </source>
</evidence>
<evidence type="ECO:0000256" key="2">
    <source>
        <dbReference type="ARBA" id="ARBA00007992"/>
    </source>
</evidence>
<evidence type="ECO:0000256" key="3">
    <source>
        <dbReference type="ARBA" id="ARBA00022630"/>
    </source>
</evidence>
<feature type="region of interest" description="Disordered" evidence="6">
    <location>
        <begin position="407"/>
        <end position="429"/>
    </location>
</feature>
<evidence type="ECO:0000256" key="1">
    <source>
        <dbReference type="ARBA" id="ARBA00001974"/>
    </source>
</evidence>
<reference evidence="10 11" key="1">
    <citation type="submission" date="2015-05" db="EMBL/GenBank/DDBJ databases">
        <title>Distinctive expansion of gene families associated with plant cell wall degradation and secondary metabolism in the genomes of grapevine trunk pathogens.</title>
        <authorList>
            <person name="Lawrence D.P."/>
            <person name="Travadon R."/>
            <person name="Rolshausen P.E."/>
            <person name="Baumgartner K."/>
        </authorList>
    </citation>
    <scope>NUCLEOTIDE SEQUENCE [LARGE SCALE GENOMIC DNA]</scope>
    <source>
        <strain evidence="10">DA912</strain>
    </source>
</reference>
<keyword evidence="11" id="KW-1185">Reference proteome</keyword>
<comment type="cofactor">
    <cofactor evidence="1">
        <name>FAD</name>
        <dbReference type="ChEBI" id="CHEBI:57692"/>
    </cofactor>
</comment>
<feature type="transmembrane region" description="Helical" evidence="7">
    <location>
        <begin position="448"/>
        <end position="472"/>
    </location>
</feature>
<evidence type="ECO:0000256" key="4">
    <source>
        <dbReference type="ARBA" id="ARBA00022827"/>
    </source>
</evidence>
<organism evidence="10 11">
    <name type="scientific">Diaporthe ampelina</name>
    <dbReference type="NCBI Taxonomy" id="1214573"/>
    <lineage>
        <taxon>Eukaryota</taxon>
        <taxon>Fungi</taxon>
        <taxon>Dikarya</taxon>
        <taxon>Ascomycota</taxon>
        <taxon>Pezizomycotina</taxon>
        <taxon>Sordariomycetes</taxon>
        <taxon>Sordariomycetidae</taxon>
        <taxon>Diaporthales</taxon>
        <taxon>Diaporthaceae</taxon>
        <taxon>Diaporthe</taxon>
    </lineage>
</organism>
<keyword evidence="7" id="KW-0472">Membrane</keyword>
<protein>
    <submittedName>
        <fullName evidence="10">Putative fad binding domain protein</fullName>
    </submittedName>
</protein>
<comment type="caution">
    <text evidence="10">The sequence shown here is derived from an EMBL/GenBank/DDBJ whole genome shotgun (WGS) entry which is preliminary data.</text>
</comment>
<dbReference type="AlphaFoldDB" id="A0A0G2HII8"/>
<dbReference type="InterPro" id="IPR050562">
    <property type="entry name" value="FAD_mOase_fung"/>
</dbReference>
<feature type="transmembrane region" description="Helical" evidence="7">
    <location>
        <begin position="621"/>
        <end position="642"/>
    </location>
</feature>
<feature type="transmembrane region" description="Helical" evidence="7">
    <location>
        <begin position="788"/>
        <end position="808"/>
    </location>
</feature>
<feature type="domain" description="FAD-binding" evidence="9">
    <location>
        <begin position="9"/>
        <end position="196"/>
    </location>
</feature>
<feature type="transmembrane region" description="Helical" evidence="7">
    <location>
        <begin position="744"/>
        <end position="768"/>
    </location>
</feature>
<dbReference type="GO" id="GO:0004497">
    <property type="term" value="F:monooxygenase activity"/>
    <property type="evidence" value="ECO:0007669"/>
    <property type="project" value="InterPro"/>
</dbReference>
<keyword evidence="4" id="KW-0274">FAD</keyword>
<keyword evidence="7" id="KW-0812">Transmembrane</keyword>
<dbReference type="PRINTS" id="PR00420">
    <property type="entry name" value="RNGMNOXGNASE"/>
</dbReference>
<dbReference type="PANTHER" id="PTHR47356:SF2">
    <property type="entry name" value="FAD-BINDING DOMAIN-CONTAINING PROTEIN-RELATED"/>
    <property type="match status" value="1"/>
</dbReference>
<dbReference type="OrthoDB" id="10029326at2759"/>
<dbReference type="EMBL" id="LCUC01000183">
    <property type="protein sequence ID" value="KKY34838.1"/>
    <property type="molecule type" value="Genomic_DNA"/>
</dbReference>
<dbReference type="Pfam" id="PF01494">
    <property type="entry name" value="FAD_binding_3"/>
    <property type="match status" value="1"/>
</dbReference>
<feature type="transmembrane region" description="Helical" evidence="7">
    <location>
        <begin position="575"/>
        <end position="600"/>
    </location>
</feature>
<keyword evidence="8" id="KW-0732">Signal</keyword>
<dbReference type="PANTHER" id="PTHR47356">
    <property type="entry name" value="FAD-DEPENDENT MONOOXYGENASE ASQG-RELATED"/>
    <property type="match status" value="1"/>
</dbReference>
<dbReference type="InterPro" id="IPR036188">
    <property type="entry name" value="FAD/NAD-bd_sf"/>
</dbReference>
<keyword evidence="7" id="KW-1133">Transmembrane helix</keyword>
<accession>A0A0G2HII8</accession>
<evidence type="ECO:0000256" key="8">
    <source>
        <dbReference type="SAM" id="SignalP"/>
    </source>
</evidence>
<proteinExistence type="inferred from homology"/>
<dbReference type="Gene3D" id="3.50.50.60">
    <property type="entry name" value="FAD/NAD(P)-binding domain"/>
    <property type="match status" value="1"/>
</dbReference>
<gene>
    <name evidence="10" type="ORF">UCDDA912_g05200</name>
</gene>
<feature type="signal peptide" evidence="8">
    <location>
        <begin position="1"/>
        <end position="22"/>
    </location>
</feature>
<comment type="similarity">
    <text evidence="2">Belongs to the paxM FAD-dependent monooxygenase family.</text>
</comment>
<feature type="transmembrane region" description="Helical" evidence="7">
    <location>
        <begin position="701"/>
        <end position="724"/>
    </location>
</feature>
<evidence type="ECO:0000256" key="6">
    <source>
        <dbReference type="SAM" id="MobiDB-lite"/>
    </source>
</evidence>
<evidence type="ECO:0000313" key="10">
    <source>
        <dbReference type="EMBL" id="KKY34838.1"/>
    </source>
</evidence>
<dbReference type="GO" id="GO:0071949">
    <property type="term" value="F:FAD binding"/>
    <property type="evidence" value="ECO:0007669"/>
    <property type="project" value="InterPro"/>
</dbReference>
<dbReference type="STRING" id="1214573.A0A0G2HII8"/>
<keyword evidence="5" id="KW-0560">Oxidoreductase</keyword>
<keyword evidence="3" id="KW-0285">Flavoprotein</keyword>
<dbReference type="Proteomes" id="UP000034680">
    <property type="component" value="Unassembled WGS sequence"/>
</dbReference>
<evidence type="ECO:0000259" key="9">
    <source>
        <dbReference type="Pfam" id="PF01494"/>
    </source>
</evidence>